<feature type="compositionally biased region" description="Polar residues" evidence="1">
    <location>
        <begin position="482"/>
        <end position="493"/>
    </location>
</feature>
<dbReference type="AlphaFoldDB" id="A0A1Z5YR17"/>
<feature type="region of interest" description="Disordered" evidence="1">
    <location>
        <begin position="425"/>
        <end position="493"/>
    </location>
</feature>
<name>A0A1Z5YR17_9PROT</name>
<accession>A0A1Z5YR17</accession>
<organism evidence="2 3">
    <name type="scientific">Acetobacter cibinongensis</name>
    <dbReference type="NCBI Taxonomy" id="146475"/>
    <lineage>
        <taxon>Bacteria</taxon>
        <taxon>Pseudomonadati</taxon>
        <taxon>Pseudomonadota</taxon>
        <taxon>Alphaproteobacteria</taxon>
        <taxon>Acetobacterales</taxon>
        <taxon>Acetobacteraceae</taxon>
        <taxon>Acetobacter</taxon>
    </lineage>
</organism>
<reference evidence="2 3" key="1">
    <citation type="submission" date="2014-06" db="EMBL/GenBank/DDBJ databases">
        <authorList>
            <person name="Ju J."/>
            <person name="Zhang J."/>
        </authorList>
    </citation>
    <scope>NUCLEOTIDE SEQUENCE [LARGE SCALE GENOMIC DNA]</scope>
    <source>
        <strain evidence="2 3">DsW_47</strain>
    </source>
</reference>
<protein>
    <submittedName>
        <fullName evidence="2">Uncharacterized protein</fullName>
    </submittedName>
</protein>
<evidence type="ECO:0000313" key="3">
    <source>
        <dbReference type="Proteomes" id="UP000196086"/>
    </source>
</evidence>
<evidence type="ECO:0000313" key="2">
    <source>
        <dbReference type="EMBL" id="OUI97735.1"/>
    </source>
</evidence>
<dbReference type="GO" id="GO:0003824">
    <property type="term" value="F:catalytic activity"/>
    <property type="evidence" value="ECO:0007669"/>
    <property type="project" value="UniProtKB-ARBA"/>
</dbReference>
<dbReference type="Pfam" id="PF13332">
    <property type="entry name" value="Fil_haemagg_2"/>
    <property type="match status" value="1"/>
</dbReference>
<comment type="caution">
    <text evidence="2">The sequence shown here is derived from an EMBL/GenBank/DDBJ whole genome shotgun (WGS) entry which is preliminary data.</text>
</comment>
<dbReference type="Proteomes" id="UP000196086">
    <property type="component" value="Unassembled WGS sequence"/>
</dbReference>
<feature type="compositionally biased region" description="Polar residues" evidence="1">
    <location>
        <begin position="450"/>
        <end position="473"/>
    </location>
</feature>
<feature type="region of interest" description="Disordered" evidence="1">
    <location>
        <begin position="55"/>
        <end position="97"/>
    </location>
</feature>
<dbReference type="EMBL" id="JOMQ01000120">
    <property type="protein sequence ID" value="OUI97735.1"/>
    <property type="molecule type" value="Genomic_DNA"/>
</dbReference>
<proteinExistence type="predicted"/>
<sequence length="749" mass="75649">MVGQAINGALGAKQSGTGVQSALSGIQTGLGEAMSAIGGATSNNIIGAQVSVGFSSNKSRSSETRTTVQGSTASAGGSLSIVARGDNTGDAGNGDVHATAAHLSGQDVDVHASRDITLDSGVNTEHTEATSSSKSASIGVEASVGMQGAGVSVTASASASHQHSQSDSMTHVDTVIQATDTVHLRTSGTTTLDGAEVNGERVDVKSGMLVISSPQDTASYHSDSESGGFSVSIPIYGAGSFGGSAHVAGQTIKDTYRSTESTQSGVYAGSGGLDIDVSGNTTLRAGAISSTADKSLNHFHTGSLDAGDVSNTSSWSGTSFAAGGGFTSGGSVSDAAKTMTVAVGHVDHDEQSVTHSLITGTIDVETGSSTGAYSTDAVTANGHLDNSFNATKVNNTLQTQVGAETAVETAAEVGIQAYDKWGTKSEQAGNAGKQQKTSSSQAEKPLADHQIQTGVQDGNASPEGLNTQLNTVSAHDGGGNPGASTDEASVRQGGSVTMVGQEPTGATTGQSSSGSVFWQESSHSTVMTPEGQVEYISVAGHHRSSQPVPGAASTEAAITWSAVGKVGLVVGTTVPGPVGTAFSTVLAWQQWQAGDKTGAAVTAGLGLLNSVGIDASAARVVLSGLKEMQTAATVGRGVAEEVKVARSVGADISSKPVHNIQEFFNTLTGDTFKNASTRTSKVYQGQRVYKADKDIILQDGSKIRKGDQFYLDGLHKDHLEVFDSKGAARIKVDLAGNNLGLLPSGRRLP</sequence>
<evidence type="ECO:0000256" key="1">
    <source>
        <dbReference type="SAM" id="MobiDB-lite"/>
    </source>
</evidence>
<dbReference type="InterPro" id="IPR025157">
    <property type="entry name" value="Hemagglutinin_rpt"/>
</dbReference>
<feature type="compositionally biased region" description="Polar residues" evidence="1">
    <location>
        <begin position="425"/>
        <end position="442"/>
    </location>
</feature>
<gene>
    <name evidence="2" type="ORF">HK14_02005</name>
</gene>
<feature type="compositionally biased region" description="Polar residues" evidence="1">
    <location>
        <begin position="55"/>
        <end position="77"/>
    </location>
</feature>